<feature type="coiled-coil region" evidence="1">
    <location>
        <begin position="170"/>
        <end position="197"/>
    </location>
</feature>
<organism evidence="4 5">
    <name type="scientific">Aphanomyces stellatus</name>
    <dbReference type="NCBI Taxonomy" id="120398"/>
    <lineage>
        <taxon>Eukaryota</taxon>
        <taxon>Sar</taxon>
        <taxon>Stramenopiles</taxon>
        <taxon>Oomycota</taxon>
        <taxon>Saprolegniomycetes</taxon>
        <taxon>Saprolegniales</taxon>
        <taxon>Verrucalvaceae</taxon>
        <taxon>Aphanomyces</taxon>
    </lineage>
</organism>
<evidence type="ECO:0000313" key="5">
    <source>
        <dbReference type="Proteomes" id="UP000332933"/>
    </source>
</evidence>
<name>A0A485KR73_9STRA</name>
<evidence type="ECO:0000313" key="4">
    <source>
        <dbReference type="EMBL" id="VFT87617.1"/>
    </source>
</evidence>
<sequence>MCRLRQGIRQDVKMSDVMHMTSRQTEKPSASRPTATAPPLPPDPHHDVPSEKRPNIFKHALHYQMPSRPHKGRRPLPSKADDAAVAEQLHHLKQYYEERVVVLTKRCTEAETRLRQLEADHADANNDLQHLQVLTNSQHDQLVAANQEYTSLLAWCREREARWQQTETQAAAVAARNEALVRQIQELDDARRAFEVEWMAQREAWTRRQDETTIEMDHMLQTQTLLRNEVQLKEANAADAKAARDQADGDAQALKHMYDEMKHADLTLLHPCRSNASLLDDMDQLKHRVVAFEGQLQMEGEFKRSLVAECEALAAQIQAERHEFEGRLMQEKTDCQRQLEAFRERDLACRTFAQKCSRLANDLQVATARCARAEGAAHAASAAADVRERKESMRMLQTEVARLEGKLRDERAAGEVKDAAMTKLKKEMAELQAQLHEEDERRLDAQKEVGALQQRIATLRRDNMQLVGRLESPLPLHHANFAVL</sequence>
<feature type="compositionally biased region" description="Basic and acidic residues" evidence="2">
    <location>
        <begin position="43"/>
        <end position="52"/>
    </location>
</feature>
<dbReference type="EMBL" id="CAADRA010005248">
    <property type="protein sequence ID" value="VFT87617.1"/>
    <property type="molecule type" value="Genomic_DNA"/>
</dbReference>
<keyword evidence="1" id="KW-0175">Coiled coil</keyword>
<accession>A0A485KR73</accession>
<feature type="coiled-coil region" evidence="1">
    <location>
        <begin position="386"/>
        <end position="462"/>
    </location>
</feature>
<reference evidence="4 5" key="1">
    <citation type="submission" date="2019-03" db="EMBL/GenBank/DDBJ databases">
        <authorList>
            <person name="Gaulin E."/>
            <person name="Dumas B."/>
        </authorList>
    </citation>
    <scope>NUCLEOTIDE SEQUENCE [LARGE SCALE GENOMIC DNA]</scope>
    <source>
        <strain evidence="4">CBS 568.67</strain>
    </source>
</reference>
<dbReference type="EMBL" id="VJMH01005227">
    <property type="protein sequence ID" value="KAF0698653.1"/>
    <property type="molecule type" value="Genomic_DNA"/>
</dbReference>
<dbReference type="AlphaFoldDB" id="A0A485KR73"/>
<evidence type="ECO:0000256" key="1">
    <source>
        <dbReference type="SAM" id="Coils"/>
    </source>
</evidence>
<keyword evidence="5" id="KW-1185">Reference proteome</keyword>
<protein>
    <submittedName>
        <fullName evidence="4">Aste57867_10747 protein</fullName>
    </submittedName>
</protein>
<gene>
    <name evidence="4" type="primary">Aste57867_10747</name>
    <name evidence="3" type="ORF">As57867_010707</name>
    <name evidence="4" type="ORF">ASTE57867_10747</name>
</gene>
<dbReference type="OrthoDB" id="75253at2759"/>
<proteinExistence type="predicted"/>
<evidence type="ECO:0000256" key="2">
    <source>
        <dbReference type="SAM" id="MobiDB-lite"/>
    </source>
</evidence>
<feature type="region of interest" description="Disordered" evidence="2">
    <location>
        <begin position="1"/>
        <end position="52"/>
    </location>
</feature>
<dbReference type="Proteomes" id="UP000332933">
    <property type="component" value="Unassembled WGS sequence"/>
</dbReference>
<feature type="coiled-coil region" evidence="1">
    <location>
        <begin position="100"/>
        <end position="134"/>
    </location>
</feature>
<evidence type="ECO:0000313" key="3">
    <source>
        <dbReference type="EMBL" id="KAF0698653.1"/>
    </source>
</evidence>
<reference evidence="3" key="2">
    <citation type="submission" date="2019-06" db="EMBL/GenBank/DDBJ databases">
        <title>Genomics analysis of Aphanomyces spp. identifies a new class of oomycete effector associated with host adaptation.</title>
        <authorList>
            <person name="Gaulin E."/>
        </authorList>
    </citation>
    <scope>NUCLEOTIDE SEQUENCE</scope>
    <source>
        <strain evidence="3">CBS 578.67</strain>
    </source>
</reference>